<accession>X1N2Q4</accession>
<evidence type="ECO:0000313" key="1">
    <source>
        <dbReference type="EMBL" id="GAI21135.1"/>
    </source>
</evidence>
<name>X1N2Q4_9ZZZZ</name>
<proteinExistence type="predicted"/>
<comment type="caution">
    <text evidence="1">The sequence shown here is derived from an EMBL/GenBank/DDBJ whole genome shotgun (WGS) entry which is preliminary data.</text>
</comment>
<sequence>MNTGYRENYDHLMNSGLYETLVGGALLIPHEQVDLESNCSGKVYKIIKPESIPFVSYPYEWCFSQLKDAALATL</sequence>
<feature type="non-terminal residue" evidence="1">
    <location>
        <position position="74"/>
    </location>
</feature>
<organism evidence="1">
    <name type="scientific">marine sediment metagenome</name>
    <dbReference type="NCBI Taxonomy" id="412755"/>
    <lineage>
        <taxon>unclassified sequences</taxon>
        <taxon>metagenomes</taxon>
        <taxon>ecological metagenomes</taxon>
    </lineage>
</organism>
<gene>
    <name evidence="1" type="ORF">S06H3_35201</name>
</gene>
<dbReference type="AlphaFoldDB" id="X1N2Q4"/>
<dbReference type="EMBL" id="BARV01021221">
    <property type="protein sequence ID" value="GAI21135.1"/>
    <property type="molecule type" value="Genomic_DNA"/>
</dbReference>
<protein>
    <submittedName>
        <fullName evidence="1">Uncharacterized protein</fullName>
    </submittedName>
</protein>
<reference evidence="1" key="1">
    <citation type="journal article" date="2014" name="Front. Microbiol.">
        <title>High frequency of phylogenetically diverse reductive dehalogenase-homologous genes in deep subseafloor sedimentary metagenomes.</title>
        <authorList>
            <person name="Kawai M."/>
            <person name="Futagami T."/>
            <person name="Toyoda A."/>
            <person name="Takaki Y."/>
            <person name="Nishi S."/>
            <person name="Hori S."/>
            <person name="Arai W."/>
            <person name="Tsubouchi T."/>
            <person name="Morono Y."/>
            <person name="Uchiyama I."/>
            <person name="Ito T."/>
            <person name="Fujiyama A."/>
            <person name="Inagaki F."/>
            <person name="Takami H."/>
        </authorList>
    </citation>
    <scope>NUCLEOTIDE SEQUENCE</scope>
    <source>
        <strain evidence="1">Expedition CK06-06</strain>
    </source>
</reference>